<keyword evidence="3" id="KW-1185">Reference proteome</keyword>
<dbReference type="Pfam" id="PF00724">
    <property type="entry name" value="Oxidored_FMN"/>
    <property type="match status" value="1"/>
</dbReference>
<sequence>MTKTTQLLNLQEPFQLGSLKLKNRVIMASLTRNRGIVPTQAHVDYYSQRAGAGLILSEGILIEPQGTEWPNAPGIWSDEQVEGWKKVTDAVHAKRGLIFAQLYHVGRCANAGMNNGILPPAPSDIPAKAGKFRLLKGEPGYSVPKSIENPKDYIKMYKKAAENAKLAGFDGVEFQSSGGCLPAQFLESHSNNRDDGYGGSIENRARFILEAIDELSQVYPKKQIGIKISPSGGYNDMGEGSAEQIIELHSYLIKELDSRDIGYIQLCRYFSFSDPQGRGTNVDIQEFRHLI</sequence>
<evidence type="ECO:0000313" key="2">
    <source>
        <dbReference type="EMBL" id="KXN71047.1"/>
    </source>
</evidence>
<name>A0A137P7Q4_CONC2</name>
<dbReference type="EMBL" id="KQ964486">
    <property type="protein sequence ID" value="KXN71047.1"/>
    <property type="molecule type" value="Genomic_DNA"/>
</dbReference>
<dbReference type="GO" id="GO:0010181">
    <property type="term" value="F:FMN binding"/>
    <property type="evidence" value="ECO:0007669"/>
    <property type="project" value="InterPro"/>
</dbReference>
<dbReference type="InterPro" id="IPR013785">
    <property type="entry name" value="Aldolase_TIM"/>
</dbReference>
<accession>A0A137P7Q4</accession>
<dbReference type="InterPro" id="IPR001155">
    <property type="entry name" value="OxRdtase_FMN_N"/>
</dbReference>
<protein>
    <submittedName>
        <fullName evidence="2">FMN-linked oxidoreductase</fullName>
    </submittedName>
</protein>
<feature type="domain" description="NADH:flavin oxidoreductase/NADH oxidase N-terminal" evidence="1">
    <location>
        <begin position="10"/>
        <end position="265"/>
    </location>
</feature>
<dbReference type="STRING" id="796925.A0A137P7Q4"/>
<gene>
    <name evidence="2" type="ORF">CONCODRAFT_170174</name>
</gene>
<organism evidence="2 3">
    <name type="scientific">Conidiobolus coronatus (strain ATCC 28846 / CBS 209.66 / NRRL 28638)</name>
    <name type="common">Delacroixia coronata</name>
    <dbReference type="NCBI Taxonomy" id="796925"/>
    <lineage>
        <taxon>Eukaryota</taxon>
        <taxon>Fungi</taxon>
        <taxon>Fungi incertae sedis</taxon>
        <taxon>Zoopagomycota</taxon>
        <taxon>Entomophthoromycotina</taxon>
        <taxon>Entomophthoromycetes</taxon>
        <taxon>Entomophthorales</taxon>
        <taxon>Ancylistaceae</taxon>
        <taxon>Conidiobolus</taxon>
    </lineage>
</organism>
<dbReference type="AlphaFoldDB" id="A0A137P7Q4"/>
<feature type="non-terminal residue" evidence="2">
    <location>
        <position position="291"/>
    </location>
</feature>
<dbReference type="SUPFAM" id="SSF51395">
    <property type="entry name" value="FMN-linked oxidoreductases"/>
    <property type="match status" value="1"/>
</dbReference>
<dbReference type="Gene3D" id="3.20.20.70">
    <property type="entry name" value="Aldolase class I"/>
    <property type="match status" value="1"/>
</dbReference>
<reference evidence="2 3" key="1">
    <citation type="journal article" date="2015" name="Genome Biol. Evol.">
        <title>Phylogenomic analyses indicate that early fungi evolved digesting cell walls of algal ancestors of land plants.</title>
        <authorList>
            <person name="Chang Y."/>
            <person name="Wang S."/>
            <person name="Sekimoto S."/>
            <person name="Aerts A.L."/>
            <person name="Choi C."/>
            <person name="Clum A."/>
            <person name="LaButti K.M."/>
            <person name="Lindquist E.A."/>
            <person name="Yee Ngan C."/>
            <person name="Ohm R.A."/>
            <person name="Salamov A.A."/>
            <person name="Grigoriev I.V."/>
            <person name="Spatafora J.W."/>
            <person name="Berbee M.L."/>
        </authorList>
    </citation>
    <scope>NUCLEOTIDE SEQUENCE [LARGE SCALE GENOMIC DNA]</scope>
    <source>
        <strain evidence="2 3">NRRL 28638</strain>
    </source>
</reference>
<evidence type="ECO:0000259" key="1">
    <source>
        <dbReference type="Pfam" id="PF00724"/>
    </source>
</evidence>
<dbReference type="OrthoDB" id="276546at2759"/>
<evidence type="ECO:0000313" key="3">
    <source>
        <dbReference type="Proteomes" id="UP000070444"/>
    </source>
</evidence>
<dbReference type="Proteomes" id="UP000070444">
    <property type="component" value="Unassembled WGS sequence"/>
</dbReference>
<dbReference type="GO" id="GO:0016491">
    <property type="term" value="F:oxidoreductase activity"/>
    <property type="evidence" value="ECO:0007669"/>
    <property type="project" value="InterPro"/>
</dbReference>
<dbReference type="PANTHER" id="PTHR22893">
    <property type="entry name" value="NADH OXIDOREDUCTASE-RELATED"/>
    <property type="match status" value="1"/>
</dbReference>
<dbReference type="PANTHER" id="PTHR22893:SF91">
    <property type="entry name" value="NADPH DEHYDROGENASE 2-RELATED"/>
    <property type="match status" value="1"/>
</dbReference>
<proteinExistence type="predicted"/>
<dbReference type="InterPro" id="IPR045247">
    <property type="entry name" value="Oye-like"/>
</dbReference>